<dbReference type="EMBL" id="CAUYUJ010021108">
    <property type="protein sequence ID" value="CAK0902745.1"/>
    <property type="molecule type" value="Genomic_DNA"/>
</dbReference>
<name>A0ABN9XRZ7_9DINO</name>
<evidence type="ECO:0000313" key="2">
    <source>
        <dbReference type="Proteomes" id="UP001189429"/>
    </source>
</evidence>
<comment type="caution">
    <text evidence="1">The sequence shown here is derived from an EMBL/GenBank/DDBJ whole genome shotgun (WGS) entry which is preliminary data.</text>
</comment>
<proteinExistence type="predicted"/>
<dbReference type="PANTHER" id="PTHR35309:SF4">
    <property type="entry name" value="TOCOPHEROL CYCLASE"/>
    <property type="match status" value="1"/>
</dbReference>
<evidence type="ECO:0000313" key="1">
    <source>
        <dbReference type="EMBL" id="CAK0902745.1"/>
    </source>
</evidence>
<dbReference type="PANTHER" id="PTHR35309">
    <property type="match status" value="1"/>
</dbReference>
<protein>
    <submittedName>
        <fullName evidence="1">Uncharacterized protein</fullName>
    </submittedName>
</protein>
<sequence length="441" mass="48785">MFLIAVSLMLGDVQVYRYLLRRDLSRRVIAMIWTRSVPVYVRSRLGPNHHSLCTHYPVCPSSVEVLIGQKARMRTALVLLVWCSATASPFDPHRKPRLSSQSFFDGWFTRVVDHTKGVSFAVGRCFFGSFQPAHSSIYNDSWVALLYSAAGSTAMVTEQHFLDQADVQITPRSSSTRAVVSSFTWESSLGSLVVNDSSAKLSFQFKALGVRAQLSHRLPWSNGAPNSAGPEGWVADLPSELLPCHYYVHSLASNVDYTLKLTEGQESSEGVGFGHMETNYGTAFPSAWIWAEGISPTGHEQLLLTSGKFPPVKVQCIAYRSLQLAWDFRSADLDSFRVSFDSTAGWIRVVARRIFPERELLINMTAAPGSFSDPLYVPTRSGWRNSPGSVESYSARASVVAYQDGLKVEYLDLPLAALEFGGSYRSNARVAGTQRTSELLV</sequence>
<accession>A0ABN9XRZ7</accession>
<gene>
    <name evidence="1" type="ORF">PCOR1329_LOCUS79246</name>
</gene>
<dbReference type="InterPro" id="IPR025893">
    <property type="entry name" value="Tocopherol_cyclase"/>
</dbReference>
<organism evidence="1 2">
    <name type="scientific">Prorocentrum cordatum</name>
    <dbReference type="NCBI Taxonomy" id="2364126"/>
    <lineage>
        <taxon>Eukaryota</taxon>
        <taxon>Sar</taxon>
        <taxon>Alveolata</taxon>
        <taxon>Dinophyceae</taxon>
        <taxon>Prorocentrales</taxon>
        <taxon>Prorocentraceae</taxon>
        <taxon>Prorocentrum</taxon>
    </lineage>
</organism>
<keyword evidence="2" id="KW-1185">Reference proteome</keyword>
<dbReference type="Proteomes" id="UP001189429">
    <property type="component" value="Unassembled WGS sequence"/>
</dbReference>
<reference evidence="1" key="1">
    <citation type="submission" date="2023-10" db="EMBL/GenBank/DDBJ databases">
        <authorList>
            <person name="Chen Y."/>
            <person name="Shah S."/>
            <person name="Dougan E. K."/>
            <person name="Thang M."/>
            <person name="Chan C."/>
        </authorList>
    </citation>
    <scope>NUCLEOTIDE SEQUENCE [LARGE SCALE GENOMIC DNA]</scope>
</reference>